<protein>
    <submittedName>
        <fullName evidence="3">DUF6776 family protein</fullName>
    </submittedName>
</protein>
<dbReference type="RefSeq" id="WP_131258545.1">
    <property type="nucleotide sequence ID" value="NZ_JBHSUS010000001.1"/>
</dbReference>
<evidence type="ECO:0000313" key="4">
    <source>
        <dbReference type="Proteomes" id="UP001596364"/>
    </source>
</evidence>
<gene>
    <name evidence="3" type="ORF">ACFP85_13275</name>
</gene>
<evidence type="ECO:0000256" key="2">
    <source>
        <dbReference type="SAM" id="Phobius"/>
    </source>
</evidence>
<feature type="coiled-coil region" evidence="1">
    <location>
        <begin position="47"/>
        <end position="109"/>
    </location>
</feature>
<organism evidence="3 4">
    <name type="scientific">Pseudobowmanella zhangzhouensis</name>
    <dbReference type="NCBI Taxonomy" id="1537679"/>
    <lineage>
        <taxon>Bacteria</taxon>
        <taxon>Pseudomonadati</taxon>
        <taxon>Pseudomonadota</taxon>
        <taxon>Gammaproteobacteria</taxon>
        <taxon>Alteromonadales</taxon>
        <taxon>Alteromonadaceae</taxon>
    </lineage>
</organism>
<proteinExistence type="predicted"/>
<evidence type="ECO:0000313" key="3">
    <source>
        <dbReference type="EMBL" id="MFC6441117.1"/>
    </source>
</evidence>
<evidence type="ECO:0000256" key="1">
    <source>
        <dbReference type="SAM" id="Coils"/>
    </source>
</evidence>
<dbReference type="Proteomes" id="UP001596364">
    <property type="component" value="Unassembled WGS sequence"/>
</dbReference>
<name>A0ABW1XNW8_9ALTE</name>
<sequence length="237" mass="27138">MSEYLQQFKDKWGLATFYLRVISLFAIAVAAGFGLGYGVTDLVSAKLETQQNSLNQLNQENNQLQRRLNIIGVELEIEKRANQQAQRDLQNAIEESQQIRQELSFYQKVMAPELNEDGFVIDSLDIESMSTPGRYHMAMVLMQQERRKTFVKGSIKLYLKGSQNGQAVTLGMDQLGLDAMNFEFRYFEVLKADFQLPDGFTPDRFEVQARLTSKGSKQASYERTFNWRLTSMDVISG</sequence>
<keyword evidence="4" id="KW-1185">Reference proteome</keyword>
<keyword evidence="2" id="KW-1133">Transmembrane helix</keyword>
<keyword evidence="1" id="KW-0175">Coiled coil</keyword>
<accession>A0ABW1XNW8</accession>
<dbReference type="InterPro" id="IPR046703">
    <property type="entry name" value="DUF6776"/>
</dbReference>
<feature type="transmembrane region" description="Helical" evidence="2">
    <location>
        <begin position="12"/>
        <end position="37"/>
    </location>
</feature>
<keyword evidence="2" id="KW-0812">Transmembrane</keyword>
<reference evidence="4" key="1">
    <citation type="journal article" date="2019" name="Int. J. Syst. Evol. Microbiol.">
        <title>The Global Catalogue of Microorganisms (GCM) 10K type strain sequencing project: providing services to taxonomists for standard genome sequencing and annotation.</title>
        <authorList>
            <consortium name="The Broad Institute Genomics Platform"/>
            <consortium name="The Broad Institute Genome Sequencing Center for Infectious Disease"/>
            <person name="Wu L."/>
            <person name="Ma J."/>
        </authorList>
    </citation>
    <scope>NUCLEOTIDE SEQUENCE [LARGE SCALE GENOMIC DNA]</scope>
    <source>
        <strain evidence="4">CGMCC 1.16031</strain>
    </source>
</reference>
<dbReference type="Pfam" id="PF20567">
    <property type="entry name" value="DUF6776"/>
    <property type="match status" value="1"/>
</dbReference>
<dbReference type="EMBL" id="JBHSUS010000001">
    <property type="protein sequence ID" value="MFC6441117.1"/>
    <property type="molecule type" value="Genomic_DNA"/>
</dbReference>
<keyword evidence="2" id="KW-0472">Membrane</keyword>
<comment type="caution">
    <text evidence="3">The sequence shown here is derived from an EMBL/GenBank/DDBJ whole genome shotgun (WGS) entry which is preliminary data.</text>
</comment>